<dbReference type="Gene3D" id="1.20.120.1750">
    <property type="match status" value="1"/>
</dbReference>
<evidence type="ECO:0000256" key="6">
    <source>
        <dbReference type="ARBA" id="ARBA00022771"/>
    </source>
</evidence>
<dbReference type="Proteomes" id="UP000799441">
    <property type="component" value="Unassembled WGS sequence"/>
</dbReference>
<dbReference type="EC" id="2.3.2.31" evidence="2"/>
<keyword evidence="3" id="KW-0808">Transferase</keyword>
<evidence type="ECO:0000259" key="10">
    <source>
        <dbReference type="PROSITE" id="PS51873"/>
    </source>
</evidence>
<keyword evidence="5" id="KW-0677">Repeat</keyword>
<evidence type="ECO:0000256" key="1">
    <source>
        <dbReference type="ARBA" id="ARBA00001798"/>
    </source>
</evidence>
<dbReference type="InterPro" id="IPR044066">
    <property type="entry name" value="TRIAD_supradom"/>
</dbReference>
<evidence type="ECO:0000313" key="11">
    <source>
        <dbReference type="EMBL" id="KAF2721384.1"/>
    </source>
</evidence>
<dbReference type="GO" id="GO:0008270">
    <property type="term" value="F:zinc ion binding"/>
    <property type="evidence" value="ECO:0007669"/>
    <property type="project" value="UniProtKB-KW"/>
</dbReference>
<gene>
    <name evidence="11" type="ORF">K431DRAFT_213455</name>
</gene>
<feature type="domain" description="RING-type" evidence="10">
    <location>
        <begin position="173"/>
        <end position="370"/>
    </location>
</feature>
<feature type="non-terminal residue" evidence="11">
    <location>
        <position position="457"/>
    </location>
</feature>
<dbReference type="Pfam" id="PF01485">
    <property type="entry name" value="IBR"/>
    <property type="match status" value="2"/>
</dbReference>
<feature type="region of interest" description="Disordered" evidence="9">
    <location>
        <begin position="95"/>
        <end position="118"/>
    </location>
</feature>
<comment type="catalytic activity">
    <reaction evidence="1">
        <text>[E2 ubiquitin-conjugating enzyme]-S-ubiquitinyl-L-cysteine + [acceptor protein]-L-lysine = [E2 ubiquitin-conjugating enzyme]-L-cysteine + [acceptor protein]-N(6)-ubiquitinyl-L-lysine.</text>
        <dbReference type="EC" id="2.3.2.31"/>
    </reaction>
</comment>
<dbReference type="PROSITE" id="PS51873">
    <property type="entry name" value="TRIAD"/>
    <property type="match status" value="1"/>
</dbReference>
<protein>
    <recommendedName>
        <fullName evidence="2">RBR-type E3 ubiquitin transferase</fullName>
        <ecNumber evidence="2">2.3.2.31</ecNumber>
    </recommendedName>
</protein>
<evidence type="ECO:0000256" key="3">
    <source>
        <dbReference type="ARBA" id="ARBA00022679"/>
    </source>
</evidence>
<evidence type="ECO:0000256" key="8">
    <source>
        <dbReference type="ARBA" id="ARBA00022833"/>
    </source>
</evidence>
<dbReference type="InterPro" id="IPR017907">
    <property type="entry name" value="Znf_RING_CS"/>
</dbReference>
<keyword evidence="12" id="KW-1185">Reference proteome</keyword>
<reference evidence="11" key="1">
    <citation type="journal article" date="2020" name="Stud. Mycol.">
        <title>101 Dothideomycetes genomes: a test case for predicting lifestyles and emergence of pathogens.</title>
        <authorList>
            <person name="Haridas S."/>
            <person name="Albert R."/>
            <person name="Binder M."/>
            <person name="Bloem J."/>
            <person name="Labutti K."/>
            <person name="Salamov A."/>
            <person name="Andreopoulos B."/>
            <person name="Baker S."/>
            <person name="Barry K."/>
            <person name="Bills G."/>
            <person name="Bluhm B."/>
            <person name="Cannon C."/>
            <person name="Castanera R."/>
            <person name="Culley D."/>
            <person name="Daum C."/>
            <person name="Ezra D."/>
            <person name="Gonzalez J."/>
            <person name="Henrissat B."/>
            <person name="Kuo A."/>
            <person name="Liang C."/>
            <person name="Lipzen A."/>
            <person name="Lutzoni F."/>
            <person name="Magnuson J."/>
            <person name="Mondo S."/>
            <person name="Nolan M."/>
            <person name="Ohm R."/>
            <person name="Pangilinan J."/>
            <person name="Park H.-J."/>
            <person name="Ramirez L."/>
            <person name="Alfaro M."/>
            <person name="Sun H."/>
            <person name="Tritt A."/>
            <person name="Yoshinaga Y."/>
            <person name="Zwiers L.-H."/>
            <person name="Turgeon B."/>
            <person name="Goodwin S."/>
            <person name="Spatafora J."/>
            <person name="Crous P."/>
            <person name="Grigoriev I."/>
        </authorList>
    </citation>
    <scope>NUCLEOTIDE SEQUENCE</scope>
    <source>
        <strain evidence="11">CBS 116435</strain>
    </source>
</reference>
<dbReference type="InterPro" id="IPR002867">
    <property type="entry name" value="IBR_dom"/>
</dbReference>
<dbReference type="InterPro" id="IPR031127">
    <property type="entry name" value="E3_UB_ligase_RBR"/>
</dbReference>
<dbReference type="InterPro" id="IPR013083">
    <property type="entry name" value="Znf_RING/FYVE/PHD"/>
</dbReference>
<evidence type="ECO:0000313" key="12">
    <source>
        <dbReference type="Proteomes" id="UP000799441"/>
    </source>
</evidence>
<comment type="caution">
    <text evidence="11">The sequence shown here is derived from an EMBL/GenBank/DDBJ whole genome shotgun (WGS) entry which is preliminary data.</text>
</comment>
<keyword evidence="4" id="KW-0479">Metal-binding</keyword>
<evidence type="ECO:0000256" key="2">
    <source>
        <dbReference type="ARBA" id="ARBA00012251"/>
    </source>
</evidence>
<dbReference type="SUPFAM" id="SSF57850">
    <property type="entry name" value="RING/U-box"/>
    <property type="match status" value="2"/>
</dbReference>
<proteinExistence type="predicted"/>
<evidence type="ECO:0000256" key="9">
    <source>
        <dbReference type="SAM" id="MobiDB-lite"/>
    </source>
</evidence>
<evidence type="ECO:0000256" key="7">
    <source>
        <dbReference type="ARBA" id="ARBA00022786"/>
    </source>
</evidence>
<keyword evidence="7" id="KW-0833">Ubl conjugation pathway</keyword>
<keyword evidence="6" id="KW-0863">Zinc-finger</keyword>
<dbReference type="CDD" id="cd22584">
    <property type="entry name" value="Rcat_RBR_unk"/>
    <property type="match status" value="1"/>
</dbReference>
<dbReference type="SMART" id="SM00647">
    <property type="entry name" value="IBR"/>
    <property type="match status" value="1"/>
</dbReference>
<dbReference type="GO" id="GO:0016567">
    <property type="term" value="P:protein ubiquitination"/>
    <property type="evidence" value="ECO:0007669"/>
    <property type="project" value="InterPro"/>
</dbReference>
<accession>A0A9P4QAS9</accession>
<keyword evidence="8" id="KW-0862">Zinc</keyword>
<evidence type="ECO:0000256" key="5">
    <source>
        <dbReference type="ARBA" id="ARBA00022737"/>
    </source>
</evidence>
<name>A0A9P4QAS9_9PEZI</name>
<feature type="non-terminal residue" evidence="11">
    <location>
        <position position="1"/>
    </location>
</feature>
<dbReference type="AlphaFoldDB" id="A0A9P4QAS9"/>
<dbReference type="GO" id="GO:0061630">
    <property type="term" value="F:ubiquitin protein ligase activity"/>
    <property type="evidence" value="ECO:0007669"/>
    <property type="project" value="UniProtKB-EC"/>
</dbReference>
<sequence length="457" mass="52425">LDPITLSEIVRIQLEDTYQLAKDDKGKGRQGHVNDAQLALQMLQDDLRDCDATLKDRRLAQSIATAVLQDGDFIYRAYQNEQQIERDRELAMRLAGGEASRAGTTAPAHTSRQAEESDVWSDEEMLAKAAALYMPKPKHPEIIRTRRQFTTQIHAVAESSARAATRQESQGTLKGQCVACSDKFDFYDVARVPCDHEYCRGCLAELFTLSMKDESLFPPRCCRSTIPLSRVRFFLPNKLADEFKEKAVELGTKNRVYCHSGACSTFIPPDKIDSGTDTATCPVCEKTTCTMCRQVAHSGDCPEDTALQQLIEIANQKQWQRCYECHAFVELDTGCNHMRCRYCKAEFCYVCGQRWKTCECEQWAEGRLTARAIEVIDRDPNRRIWPSTQPARETYDTNQQRRQLLARTVEHLRENHVCSHRRWSFVQGRHRCEECQHVLNKYIFDCAQCHLRACNRC</sequence>
<evidence type="ECO:0000256" key="4">
    <source>
        <dbReference type="ARBA" id="ARBA00022723"/>
    </source>
</evidence>
<dbReference type="PANTHER" id="PTHR11685">
    <property type="entry name" value="RBR FAMILY RING FINGER AND IBR DOMAIN-CONTAINING"/>
    <property type="match status" value="1"/>
</dbReference>
<dbReference type="EMBL" id="MU003791">
    <property type="protein sequence ID" value="KAF2721384.1"/>
    <property type="molecule type" value="Genomic_DNA"/>
</dbReference>
<organism evidence="11 12">
    <name type="scientific">Polychaeton citri CBS 116435</name>
    <dbReference type="NCBI Taxonomy" id="1314669"/>
    <lineage>
        <taxon>Eukaryota</taxon>
        <taxon>Fungi</taxon>
        <taxon>Dikarya</taxon>
        <taxon>Ascomycota</taxon>
        <taxon>Pezizomycotina</taxon>
        <taxon>Dothideomycetes</taxon>
        <taxon>Dothideomycetidae</taxon>
        <taxon>Capnodiales</taxon>
        <taxon>Capnodiaceae</taxon>
        <taxon>Polychaeton</taxon>
    </lineage>
</organism>
<dbReference type="PROSITE" id="PS00518">
    <property type="entry name" value="ZF_RING_1"/>
    <property type="match status" value="1"/>
</dbReference>
<dbReference type="CDD" id="cd20335">
    <property type="entry name" value="BRcat_RBR"/>
    <property type="match status" value="1"/>
</dbReference>
<dbReference type="Gene3D" id="3.30.40.10">
    <property type="entry name" value="Zinc/RING finger domain, C3HC4 (zinc finger)"/>
    <property type="match status" value="1"/>
</dbReference>
<dbReference type="OrthoDB" id="9977870at2759"/>